<name>A0A7J5TLG9_BIFBI</name>
<dbReference type="Proteomes" id="UP000451386">
    <property type="component" value="Unassembled WGS sequence"/>
</dbReference>
<evidence type="ECO:0000313" key="3">
    <source>
        <dbReference type="Proteomes" id="UP000451386"/>
    </source>
</evidence>
<evidence type="ECO:0000313" key="2">
    <source>
        <dbReference type="EMBL" id="KAB7485513.1"/>
    </source>
</evidence>
<evidence type="ECO:0000259" key="1">
    <source>
        <dbReference type="PROSITE" id="PS51272"/>
    </source>
</evidence>
<dbReference type="EMBL" id="WDOP01000030">
    <property type="protein sequence ID" value="KAB7485513.1"/>
    <property type="molecule type" value="Genomic_DNA"/>
</dbReference>
<feature type="domain" description="SLH" evidence="1">
    <location>
        <begin position="113"/>
        <end position="175"/>
    </location>
</feature>
<gene>
    <name evidence="2" type="ORF">GBA83_10335</name>
</gene>
<organism evidence="2 3">
    <name type="scientific">Bifidobacterium bifidum</name>
    <dbReference type="NCBI Taxonomy" id="1681"/>
    <lineage>
        <taxon>Bacteria</taxon>
        <taxon>Bacillati</taxon>
        <taxon>Actinomycetota</taxon>
        <taxon>Actinomycetes</taxon>
        <taxon>Bifidobacteriales</taxon>
        <taxon>Bifidobacteriaceae</taxon>
        <taxon>Bifidobacterium</taxon>
    </lineage>
</organism>
<sequence length="175" mass="19649">MISNVRGGKIENGVAMPDKLNGSVTYRYTYDYTHEPLKAEITFTPSVWFTDVNVYSTPHAVDIQWLADNKITTGWLVNGCYVFRGMDNVKRRDMAAFLHRLAAKAGKGTNVTPKNNFKDVNAKTPHVADIQWLAGAGVTEGWKVGNSYEFRGMNNVVRQDMAAFLHHLNDKVLAR</sequence>
<accession>A0A7J5TLG9</accession>
<feature type="domain" description="SLH" evidence="1">
    <location>
        <begin position="46"/>
        <end position="112"/>
    </location>
</feature>
<proteinExistence type="predicted"/>
<protein>
    <recommendedName>
        <fullName evidence="1">SLH domain-containing protein</fullName>
    </recommendedName>
</protein>
<dbReference type="AlphaFoldDB" id="A0A7J5TLG9"/>
<dbReference type="PROSITE" id="PS51272">
    <property type="entry name" value="SLH"/>
    <property type="match status" value="2"/>
</dbReference>
<comment type="caution">
    <text evidence="2">The sequence shown here is derived from an EMBL/GenBank/DDBJ whole genome shotgun (WGS) entry which is preliminary data.</text>
</comment>
<dbReference type="InterPro" id="IPR001119">
    <property type="entry name" value="SLH_dom"/>
</dbReference>
<dbReference type="SMR" id="A0A7J5TLG9"/>
<reference evidence="2 3" key="1">
    <citation type="journal article" date="2019" name="Nat. Med.">
        <title>A library of human gut bacterial isolates paired with longitudinal multiomics data enables mechanistic microbiome research.</title>
        <authorList>
            <person name="Poyet M."/>
            <person name="Groussin M."/>
            <person name="Gibbons S.M."/>
            <person name="Avila-Pacheco J."/>
            <person name="Jiang X."/>
            <person name="Kearney S.M."/>
            <person name="Perrotta A.R."/>
            <person name="Berdy B."/>
            <person name="Zhao S."/>
            <person name="Lieberman T.D."/>
            <person name="Swanson P.K."/>
            <person name="Smith M."/>
            <person name="Roesemann S."/>
            <person name="Alexander J.E."/>
            <person name="Rich S.A."/>
            <person name="Livny J."/>
            <person name="Vlamakis H."/>
            <person name="Clish C."/>
            <person name="Bullock K."/>
            <person name="Deik A."/>
            <person name="Scott J."/>
            <person name="Pierce K.A."/>
            <person name="Xavier R.J."/>
            <person name="Alm E.J."/>
        </authorList>
    </citation>
    <scope>NUCLEOTIDE SEQUENCE [LARGE SCALE GENOMIC DNA]</scope>
    <source>
        <strain evidence="2 3">BIOML-A13</strain>
    </source>
</reference>